<comment type="caution">
    <text evidence="7">The sequence shown here is derived from an EMBL/GenBank/DDBJ whole genome shotgun (WGS) entry which is preliminary data.</text>
</comment>
<accession>A0A0F9WHN9</accession>
<evidence type="ECO:0000256" key="2">
    <source>
        <dbReference type="ARBA" id="ARBA00022692"/>
    </source>
</evidence>
<dbReference type="VEuPathDB" id="MicrosporidiaDB:NCER_101568"/>
<comment type="subcellular location">
    <subcellularLocation>
        <location evidence="1">Membrane</location>
        <topology evidence="1">Multi-pass membrane protein</topology>
    </subcellularLocation>
</comment>
<sequence>MISITKKKNFIITIFSSVFLLYTLTLLDFLSIGSNLYLTESHSVNLENFNMMVFTSTTIIAQCVFGGFSRLRAGICGGAIFESVSITNNIHKICDANSNSAEESLTNAYVAVFVGTLLFGLLSYLMGMYGLGKFFNFIPKAPLYGVMASIGVGLIVDGFKQIYVGKTSLIIHFSALVTIFLVLLAYYLERRFPGYVFFIPLYSLSIAVIFHGIFFILGYDLQKLRSINLVPKLSTNTVSFNIFEFLKFGKFNFKLLIKLIPQILTLALTNMIHITVNVPGFSSIMNIPADLNEEFKTQGISNFLTAFFGYPTYFINCTSIYFNKAGGTSRIHAILGGLSLTGLFYIGPLSRKFLPNILLALIPVYIGGSFVLSNFLELIPETSYIDLFIIVLSLVVGYFNPIFGIIMGSLVHCLIICIGYKMWVYNKKKDSGIYYNDVQKTYKIVKIDFIAFFLTYDKLRKILQVDGPKILIDLRECPYIDYEGNDIICKRISEYSCEVLIIGHPYNLYTNMFKGYMV</sequence>
<keyword evidence="4 5" id="KW-0472">Membrane</keyword>
<name>A0A0F9WHN9_9MICR</name>
<dbReference type="RefSeq" id="XP_024331867.1">
    <property type="nucleotide sequence ID" value="XM_024476082.1"/>
</dbReference>
<feature type="transmembrane region" description="Helical" evidence="5">
    <location>
        <begin position="12"/>
        <end position="37"/>
    </location>
</feature>
<keyword evidence="2 5" id="KW-0812">Transmembrane</keyword>
<evidence type="ECO:0000256" key="3">
    <source>
        <dbReference type="ARBA" id="ARBA00022989"/>
    </source>
</evidence>
<dbReference type="EMBL" id="JPQZ01000006">
    <property type="protein sequence ID" value="KKO76125.1"/>
    <property type="molecule type" value="Genomic_DNA"/>
</dbReference>
<dbReference type="InterPro" id="IPR011547">
    <property type="entry name" value="SLC26A/SulP_dom"/>
</dbReference>
<keyword evidence="3 5" id="KW-1133">Transmembrane helix</keyword>
<dbReference type="VEuPathDB" id="MicrosporidiaDB:G9O61_00g018260"/>
<feature type="transmembrane region" description="Helical" evidence="5">
    <location>
        <begin position="405"/>
        <end position="424"/>
    </location>
</feature>
<feature type="domain" description="SLC26A/SulP transporter" evidence="6">
    <location>
        <begin position="57"/>
        <end position="162"/>
    </location>
</feature>
<dbReference type="VEuPathDB" id="MicrosporidiaDB:AAJ76_600015226"/>
<evidence type="ECO:0000256" key="1">
    <source>
        <dbReference type="ARBA" id="ARBA00004141"/>
    </source>
</evidence>
<evidence type="ECO:0000256" key="5">
    <source>
        <dbReference type="SAM" id="Phobius"/>
    </source>
</evidence>
<dbReference type="PANTHER" id="PTHR43310">
    <property type="entry name" value="SULFATE TRANSPORTER YBAR-RELATED"/>
    <property type="match status" value="1"/>
</dbReference>
<dbReference type="PANTHER" id="PTHR43310:SF4">
    <property type="entry name" value="AFR304WP"/>
    <property type="match status" value="1"/>
</dbReference>
<dbReference type="GeneID" id="36321031"/>
<evidence type="ECO:0000256" key="4">
    <source>
        <dbReference type="ARBA" id="ARBA00023136"/>
    </source>
</evidence>
<dbReference type="Proteomes" id="UP000034350">
    <property type="component" value="Unassembled WGS sequence"/>
</dbReference>
<organism evidence="7 8">
    <name type="scientific">Vairimorpha ceranae</name>
    <dbReference type="NCBI Taxonomy" id="40302"/>
    <lineage>
        <taxon>Eukaryota</taxon>
        <taxon>Fungi</taxon>
        <taxon>Fungi incertae sedis</taxon>
        <taxon>Microsporidia</taxon>
        <taxon>Nosematidae</taxon>
        <taxon>Vairimorpha</taxon>
    </lineage>
</organism>
<reference evidence="7 8" key="1">
    <citation type="journal article" date="2015" name="Environ. Microbiol.">
        <title>Genome analyses suggest the presence of polyploidy and recent human-driven expansions in eight global populations of the honeybee pathogen Nosema ceranae.</title>
        <authorList>
            <person name="Pelin A."/>
            <person name="Selman M."/>
            <person name="Aris-Brosou S."/>
            <person name="Farinelli L."/>
            <person name="Corradi N."/>
        </authorList>
    </citation>
    <scope>NUCLEOTIDE SEQUENCE [LARGE SCALE GENOMIC DNA]</scope>
    <source>
        <strain evidence="7 8">PA08 1199</strain>
    </source>
</reference>
<feature type="domain" description="SLC26A/SulP transporter" evidence="6">
    <location>
        <begin position="173"/>
        <end position="391"/>
    </location>
</feature>
<feature type="transmembrane region" description="Helical" evidence="5">
    <location>
        <begin position="329"/>
        <end position="347"/>
    </location>
</feature>
<feature type="transmembrane region" description="Helical" evidence="5">
    <location>
        <begin position="168"/>
        <end position="188"/>
    </location>
</feature>
<proteinExistence type="predicted"/>
<feature type="transmembrane region" description="Helical" evidence="5">
    <location>
        <begin position="194"/>
        <end position="217"/>
    </location>
</feature>
<feature type="transmembrane region" description="Helical" evidence="5">
    <location>
        <begin position="300"/>
        <end position="322"/>
    </location>
</feature>
<evidence type="ECO:0000259" key="6">
    <source>
        <dbReference type="Pfam" id="PF00916"/>
    </source>
</evidence>
<evidence type="ECO:0000313" key="7">
    <source>
        <dbReference type="EMBL" id="KKO76125.1"/>
    </source>
</evidence>
<dbReference type="Pfam" id="PF00916">
    <property type="entry name" value="Sulfate_transp"/>
    <property type="match status" value="2"/>
</dbReference>
<dbReference type="OrthoDB" id="2190497at2759"/>
<feature type="transmembrane region" description="Helical" evidence="5">
    <location>
        <begin position="49"/>
        <end position="68"/>
    </location>
</feature>
<dbReference type="InterPro" id="IPR052706">
    <property type="entry name" value="Membrane-Transporter-like"/>
</dbReference>
<dbReference type="AlphaFoldDB" id="A0A0F9WHN9"/>
<dbReference type="GO" id="GO:0016020">
    <property type="term" value="C:membrane"/>
    <property type="evidence" value="ECO:0007669"/>
    <property type="project" value="UniProtKB-SubCell"/>
</dbReference>
<feature type="transmembrane region" description="Helical" evidence="5">
    <location>
        <begin position="255"/>
        <end position="276"/>
    </location>
</feature>
<keyword evidence="8" id="KW-1185">Reference proteome</keyword>
<feature type="transmembrane region" description="Helical" evidence="5">
    <location>
        <begin position="108"/>
        <end position="131"/>
    </location>
</feature>
<evidence type="ECO:0000313" key="8">
    <source>
        <dbReference type="Proteomes" id="UP000034350"/>
    </source>
</evidence>
<gene>
    <name evidence="7" type="ORF">AAJ76_600015226</name>
</gene>
<protein>
    <submittedName>
        <fullName evidence="7">Sulfate permease-like protein</fullName>
    </submittedName>
</protein>
<feature type="transmembrane region" description="Helical" evidence="5">
    <location>
        <begin position="353"/>
        <end position="376"/>
    </location>
</feature>